<evidence type="ECO:0000313" key="1">
    <source>
        <dbReference type="EMBL" id="OIQ69511.1"/>
    </source>
</evidence>
<accession>A0A1J5PP15</accession>
<sequence>MKIVYGVAAAIWLGVVASAPAFANGLDFSLKNATGYDIKAVFVDPSASDTWTDDVMGADILADGDKVDISFTGDEGTCKWDLKVEWTEDYKPTVWHGLNLCNISTVTLKYNRDTDVTTAVTE</sequence>
<dbReference type="AlphaFoldDB" id="A0A1J5PP15"/>
<name>A0A1J5PP15_9ZZZZ</name>
<dbReference type="EMBL" id="MLJW01004684">
    <property type="protein sequence ID" value="OIQ69511.1"/>
    <property type="molecule type" value="Genomic_DNA"/>
</dbReference>
<reference evidence="1" key="1">
    <citation type="submission" date="2016-10" db="EMBL/GenBank/DDBJ databases">
        <title>Sequence of Gallionella enrichment culture.</title>
        <authorList>
            <person name="Poehlein A."/>
            <person name="Muehling M."/>
            <person name="Daniel R."/>
        </authorList>
    </citation>
    <scope>NUCLEOTIDE SEQUENCE</scope>
</reference>
<proteinExistence type="predicted"/>
<comment type="caution">
    <text evidence="1">The sequence shown here is derived from an EMBL/GenBank/DDBJ whole genome shotgun (WGS) entry which is preliminary data.</text>
</comment>
<gene>
    <name evidence="1" type="ORF">GALL_488870</name>
</gene>
<protein>
    <recommendedName>
        <fullName evidence="2">Argininosuccinate lyase</fullName>
    </recommendedName>
</protein>
<evidence type="ECO:0008006" key="2">
    <source>
        <dbReference type="Google" id="ProtNLM"/>
    </source>
</evidence>
<organism evidence="1">
    <name type="scientific">mine drainage metagenome</name>
    <dbReference type="NCBI Taxonomy" id="410659"/>
    <lineage>
        <taxon>unclassified sequences</taxon>
        <taxon>metagenomes</taxon>
        <taxon>ecological metagenomes</taxon>
    </lineage>
</organism>